<protein>
    <submittedName>
        <fullName evidence="2">Uncharacterized protein</fullName>
    </submittedName>
</protein>
<evidence type="ECO:0000256" key="1">
    <source>
        <dbReference type="SAM" id="Phobius"/>
    </source>
</evidence>
<dbReference type="RefSeq" id="WP_238680559.1">
    <property type="nucleotide sequence ID" value="NZ_JAKKFD010000038.1"/>
</dbReference>
<comment type="caution">
    <text evidence="2">The sequence shown here is derived from an EMBL/GenBank/DDBJ whole genome shotgun (WGS) entry which is preliminary data.</text>
</comment>
<accession>A0ABS9N8P3</accession>
<evidence type="ECO:0000313" key="3">
    <source>
        <dbReference type="Proteomes" id="UP001201629"/>
    </source>
</evidence>
<sequence>MPGDLLTGAAFGGSEPRPSPFAAPLWVHLTLGVPTLLAVALVVRHLRRRRSAAPAPSD</sequence>
<evidence type="ECO:0000313" key="2">
    <source>
        <dbReference type="EMBL" id="MCG5445604.1"/>
    </source>
</evidence>
<reference evidence="2 3" key="1">
    <citation type="submission" date="2022-01" db="EMBL/GenBank/DDBJ databases">
        <authorList>
            <person name="Riesco R."/>
            <person name="Trujillo M.E."/>
        </authorList>
    </citation>
    <scope>NUCLEOTIDE SEQUENCE [LARGE SCALE GENOMIC DNA]</scope>
    <source>
        <strain evidence="2 3">NIE79</strain>
    </source>
</reference>
<keyword evidence="3" id="KW-1185">Reference proteome</keyword>
<dbReference type="EMBL" id="JAKKFD010000038">
    <property type="protein sequence ID" value="MCG5445604.1"/>
    <property type="molecule type" value="Genomic_DNA"/>
</dbReference>
<keyword evidence="1" id="KW-1133">Transmembrane helix</keyword>
<feature type="transmembrane region" description="Helical" evidence="1">
    <location>
        <begin position="25"/>
        <end position="43"/>
    </location>
</feature>
<name>A0ABS9N8P3_9ACTN</name>
<keyword evidence="1" id="KW-0472">Membrane</keyword>
<dbReference type="Proteomes" id="UP001201629">
    <property type="component" value="Unassembled WGS sequence"/>
</dbReference>
<proteinExistence type="predicted"/>
<organism evidence="2 3">
    <name type="scientific">Micromonospora trifolii</name>
    <dbReference type="NCBI Taxonomy" id="2911208"/>
    <lineage>
        <taxon>Bacteria</taxon>
        <taxon>Bacillati</taxon>
        <taxon>Actinomycetota</taxon>
        <taxon>Actinomycetes</taxon>
        <taxon>Micromonosporales</taxon>
        <taxon>Micromonosporaceae</taxon>
        <taxon>Micromonospora</taxon>
    </lineage>
</organism>
<gene>
    <name evidence="2" type="ORF">NIE79_004061</name>
</gene>
<keyword evidence="1" id="KW-0812">Transmembrane</keyword>